<evidence type="ECO:0000256" key="2">
    <source>
        <dbReference type="ARBA" id="ARBA00022448"/>
    </source>
</evidence>
<dbReference type="OrthoDB" id="2962993at2759"/>
<keyword evidence="4 6" id="KW-1133">Transmembrane helix</keyword>
<organism evidence="7 8">
    <name type="scientific">Glarea lozoyensis (strain ATCC 74030 / MF5533)</name>
    <dbReference type="NCBI Taxonomy" id="1104152"/>
    <lineage>
        <taxon>Eukaryota</taxon>
        <taxon>Fungi</taxon>
        <taxon>Dikarya</taxon>
        <taxon>Ascomycota</taxon>
        <taxon>Pezizomycotina</taxon>
        <taxon>Leotiomycetes</taxon>
        <taxon>Helotiales</taxon>
        <taxon>Helotiaceae</taxon>
        <taxon>Glarea</taxon>
    </lineage>
</organism>
<protein>
    <submittedName>
        <fullName evidence="7">Putative Uncharacterized transporter C11D3.18C</fullName>
    </submittedName>
</protein>
<evidence type="ECO:0000313" key="7">
    <source>
        <dbReference type="EMBL" id="EHK97200.1"/>
    </source>
</evidence>
<dbReference type="PANTHER" id="PTHR43791:SF57">
    <property type="entry name" value="MAJOR FACILITATOR SUPERFAMILY (MFS) PROFILE DOMAIN-CONTAINING PROTEIN"/>
    <property type="match status" value="1"/>
</dbReference>
<dbReference type="PANTHER" id="PTHR43791">
    <property type="entry name" value="PERMEASE-RELATED"/>
    <property type="match status" value="1"/>
</dbReference>
<keyword evidence="8" id="KW-1185">Reference proteome</keyword>
<dbReference type="GO" id="GO:0022857">
    <property type="term" value="F:transmembrane transporter activity"/>
    <property type="evidence" value="ECO:0007669"/>
    <property type="project" value="TreeGrafter"/>
</dbReference>
<dbReference type="InterPro" id="IPR036259">
    <property type="entry name" value="MFS_trans_sf"/>
</dbReference>
<dbReference type="Proteomes" id="UP000005446">
    <property type="component" value="Unassembled WGS sequence"/>
</dbReference>
<evidence type="ECO:0000313" key="8">
    <source>
        <dbReference type="Proteomes" id="UP000005446"/>
    </source>
</evidence>
<evidence type="ECO:0000256" key="4">
    <source>
        <dbReference type="ARBA" id="ARBA00022989"/>
    </source>
</evidence>
<reference evidence="7 8" key="1">
    <citation type="journal article" date="2012" name="Eukaryot. Cell">
        <title>Genome sequence of the fungus Glarea lozoyensis: the first genome sequence of a species from the Helotiaceae family.</title>
        <authorList>
            <person name="Youssar L."/>
            <person name="Gruening B.A."/>
            <person name="Erxleben A."/>
            <person name="Guenther S."/>
            <person name="Huettel W."/>
        </authorList>
    </citation>
    <scope>NUCLEOTIDE SEQUENCE [LARGE SCALE GENOMIC DNA]</scope>
    <source>
        <strain evidence="8">ATCC 74030 / MF5533</strain>
    </source>
</reference>
<dbReference type="SUPFAM" id="SSF103473">
    <property type="entry name" value="MFS general substrate transporter"/>
    <property type="match status" value="1"/>
</dbReference>
<keyword evidence="2" id="KW-0813">Transport</keyword>
<evidence type="ECO:0000256" key="3">
    <source>
        <dbReference type="ARBA" id="ARBA00022692"/>
    </source>
</evidence>
<feature type="transmembrane region" description="Helical" evidence="6">
    <location>
        <begin position="70"/>
        <end position="90"/>
    </location>
</feature>
<proteinExistence type="predicted"/>
<keyword evidence="3 6" id="KW-0812">Transmembrane</keyword>
<gene>
    <name evidence="7" type="ORF">M7I_7058</name>
</gene>
<accession>H0EW96</accession>
<evidence type="ECO:0000256" key="6">
    <source>
        <dbReference type="SAM" id="Phobius"/>
    </source>
</evidence>
<sequence length="131" mass="14228">MLAGTAKARIQYAGTVLAATGLAWNGNNIGGSLKRGTGIAMQVMGGNCGGIIASYVYLTRDSPRFIKGHSLLIGIVGMAFFLTLFMTTYLRFENARRDKVASERGEKIYTEEEILAHMELADNAPGFRYTV</sequence>
<evidence type="ECO:0000256" key="5">
    <source>
        <dbReference type="ARBA" id="ARBA00023136"/>
    </source>
</evidence>
<dbReference type="EMBL" id="AGUE01000204">
    <property type="protein sequence ID" value="EHK97200.1"/>
    <property type="molecule type" value="Genomic_DNA"/>
</dbReference>
<feature type="transmembrane region" description="Helical" evidence="6">
    <location>
        <begin position="39"/>
        <end position="58"/>
    </location>
</feature>
<evidence type="ECO:0000256" key="1">
    <source>
        <dbReference type="ARBA" id="ARBA00004141"/>
    </source>
</evidence>
<dbReference type="InParanoid" id="H0EW96"/>
<dbReference type="AlphaFoldDB" id="H0EW96"/>
<comment type="caution">
    <text evidence="7">The sequence shown here is derived from an EMBL/GenBank/DDBJ whole genome shotgun (WGS) entry which is preliminary data.</text>
</comment>
<comment type="subcellular location">
    <subcellularLocation>
        <location evidence="1">Membrane</location>
        <topology evidence="1">Multi-pass membrane protein</topology>
    </subcellularLocation>
</comment>
<dbReference type="HOGENOM" id="CLU_134550_0_0_1"/>
<keyword evidence="5 6" id="KW-0472">Membrane</keyword>
<dbReference type="GO" id="GO:0016020">
    <property type="term" value="C:membrane"/>
    <property type="evidence" value="ECO:0007669"/>
    <property type="project" value="UniProtKB-SubCell"/>
</dbReference>
<name>H0EW96_GLAL7</name>